<dbReference type="Pfam" id="PF02423">
    <property type="entry name" value="OCD_Mu_crystall"/>
    <property type="match status" value="1"/>
</dbReference>
<dbReference type="InterPro" id="IPR003462">
    <property type="entry name" value="ODC_Mu_crystall"/>
</dbReference>
<evidence type="ECO:0000256" key="1">
    <source>
        <dbReference type="ARBA" id="ARBA00008903"/>
    </source>
</evidence>
<dbReference type="Gene3D" id="3.30.1780.10">
    <property type="entry name" value="ornithine cyclodeaminase, domain 1"/>
    <property type="match status" value="1"/>
</dbReference>
<dbReference type="OrthoDB" id="41492at2759"/>
<dbReference type="PANTHER" id="PTHR13812">
    <property type="entry name" value="KETIMINE REDUCTASE MU-CRYSTALLIN"/>
    <property type="match status" value="1"/>
</dbReference>
<dbReference type="EMBL" id="ML977511">
    <property type="protein sequence ID" value="KAF2127342.1"/>
    <property type="molecule type" value="Genomic_DNA"/>
</dbReference>
<accession>A0A6A6A5T1</accession>
<keyword evidence="3" id="KW-1185">Reference proteome</keyword>
<dbReference type="GO" id="GO:0005737">
    <property type="term" value="C:cytoplasm"/>
    <property type="evidence" value="ECO:0007669"/>
    <property type="project" value="TreeGrafter"/>
</dbReference>
<protein>
    <submittedName>
        <fullName evidence="2">NAD(P)-binding protein</fullName>
    </submittedName>
</protein>
<dbReference type="AlphaFoldDB" id="A0A6A6A5T1"/>
<proteinExistence type="inferred from homology"/>
<reference evidence="2" key="1">
    <citation type="journal article" date="2020" name="Stud. Mycol.">
        <title>101 Dothideomycetes genomes: a test case for predicting lifestyles and emergence of pathogens.</title>
        <authorList>
            <person name="Haridas S."/>
            <person name="Albert R."/>
            <person name="Binder M."/>
            <person name="Bloem J."/>
            <person name="Labutti K."/>
            <person name="Salamov A."/>
            <person name="Andreopoulos B."/>
            <person name="Baker S."/>
            <person name="Barry K."/>
            <person name="Bills G."/>
            <person name="Bluhm B."/>
            <person name="Cannon C."/>
            <person name="Castanera R."/>
            <person name="Culley D."/>
            <person name="Daum C."/>
            <person name="Ezra D."/>
            <person name="Gonzalez J."/>
            <person name="Henrissat B."/>
            <person name="Kuo A."/>
            <person name="Liang C."/>
            <person name="Lipzen A."/>
            <person name="Lutzoni F."/>
            <person name="Magnuson J."/>
            <person name="Mondo S."/>
            <person name="Nolan M."/>
            <person name="Ohm R."/>
            <person name="Pangilinan J."/>
            <person name="Park H.-J."/>
            <person name="Ramirez L."/>
            <person name="Alfaro M."/>
            <person name="Sun H."/>
            <person name="Tritt A."/>
            <person name="Yoshinaga Y."/>
            <person name="Zwiers L.-H."/>
            <person name="Turgeon B."/>
            <person name="Goodwin S."/>
            <person name="Spatafora J."/>
            <person name="Crous P."/>
            <person name="Grigoriev I."/>
        </authorList>
    </citation>
    <scope>NUCLEOTIDE SEQUENCE</scope>
    <source>
        <strain evidence="2">CBS 119687</strain>
    </source>
</reference>
<dbReference type="InterPro" id="IPR036291">
    <property type="entry name" value="NAD(P)-bd_dom_sf"/>
</dbReference>
<dbReference type="SUPFAM" id="SSF51735">
    <property type="entry name" value="NAD(P)-binding Rossmann-fold domains"/>
    <property type="match status" value="1"/>
</dbReference>
<comment type="similarity">
    <text evidence="1">Belongs to the ornithine cyclodeaminase/mu-crystallin family.</text>
</comment>
<gene>
    <name evidence="2" type="ORF">P153DRAFT_368649</name>
</gene>
<dbReference type="GeneID" id="54408997"/>
<name>A0A6A6A5T1_9PLEO</name>
<organism evidence="2 3">
    <name type="scientific">Dothidotthia symphoricarpi CBS 119687</name>
    <dbReference type="NCBI Taxonomy" id="1392245"/>
    <lineage>
        <taxon>Eukaryota</taxon>
        <taxon>Fungi</taxon>
        <taxon>Dikarya</taxon>
        <taxon>Ascomycota</taxon>
        <taxon>Pezizomycotina</taxon>
        <taxon>Dothideomycetes</taxon>
        <taxon>Pleosporomycetidae</taxon>
        <taxon>Pleosporales</taxon>
        <taxon>Dothidotthiaceae</taxon>
        <taxon>Dothidotthia</taxon>
    </lineage>
</organism>
<dbReference type="Proteomes" id="UP000799771">
    <property type="component" value="Unassembled WGS sequence"/>
</dbReference>
<evidence type="ECO:0000313" key="2">
    <source>
        <dbReference type="EMBL" id="KAF2127342.1"/>
    </source>
</evidence>
<dbReference type="RefSeq" id="XP_033521731.1">
    <property type="nucleotide sequence ID" value="XM_033668565.1"/>
</dbReference>
<dbReference type="PANTHER" id="PTHR13812:SF19">
    <property type="entry name" value="KETIMINE REDUCTASE MU-CRYSTALLIN"/>
    <property type="match status" value="1"/>
</dbReference>
<dbReference type="Gene3D" id="3.40.50.720">
    <property type="entry name" value="NAD(P)-binding Rossmann-like Domain"/>
    <property type="match status" value="1"/>
</dbReference>
<evidence type="ECO:0000313" key="3">
    <source>
        <dbReference type="Proteomes" id="UP000799771"/>
    </source>
</evidence>
<dbReference type="InterPro" id="IPR023401">
    <property type="entry name" value="ODC_N"/>
</dbReference>
<sequence length="370" mass="40382">MPFAVLSDTDVKAVLRDLKPFEVTNIADDLVQAFVQYSCHDEQQYQPHRNVITRPGNQVSLFMPATTQQSIGVKIVGISPSQDPAGASQDAKLKPALQSALTICDALGQATGILNAAELTAFRTALGSILLYRLRQVTENIVVFGAGKQALWHIRLAILLRGQDIRKITVINRSSRRTQELFDAITESGLPLHIDLEAFGEKEDDKVTLEDVVTAADAIFCTTPSTTPLFPATFMTSEKARVKTRFISAIGSYRLDMAEIDPELLKAVTDPSGSFSHQVWQGHIAVDSIEGCLQEAGELVTAGLSSDQMLEIGRMEDLRAKTNPSGLREWLESGFVIYKSVGIGIMDIAVGNKLVELARSKDIGIHLDSF</sequence>